<sequence>MEYIITTTSAREEANNFAVNVASCKGPGGTKDDVRGARSTDDGAPSHRLGESWWTGQKIPWPPSFRRDAFENSPARGYLCVTAEN</sequence>
<evidence type="ECO:0000313" key="3">
    <source>
        <dbReference type="Proteomes" id="UP000775872"/>
    </source>
</evidence>
<dbReference type="AlphaFoldDB" id="A0A9N9W2K4"/>
<protein>
    <submittedName>
        <fullName evidence="2">Uncharacterized protein</fullName>
    </submittedName>
</protein>
<evidence type="ECO:0000256" key="1">
    <source>
        <dbReference type="SAM" id="MobiDB-lite"/>
    </source>
</evidence>
<feature type="region of interest" description="Disordered" evidence="1">
    <location>
        <begin position="25"/>
        <end position="55"/>
    </location>
</feature>
<accession>A0A9N9W2K4</accession>
<gene>
    <name evidence="2" type="ORF">CSOL1703_00004232</name>
</gene>
<keyword evidence="3" id="KW-1185">Reference proteome</keyword>
<proteinExistence type="predicted"/>
<dbReference type="Proteomes" id="UP000775872">
    <property type="component" value="Unassembled WGS sequence"/>
</dbReference>
<name>A0A9N9W2K4_9HYPO</name>
<evidence type="ECO:0000313" key="2">
    <source>
        <dbReference type="EMBL" id="CAH0041380.1"/>
    </source>
</evidence>
<organism evidence="2 3">
    <name type="scientific">Clonostachys solani</name>
    <dbReference type="NCBI Taxonomy" id="160281"/>
    <lineage>
        <taxon>Eukaryota</taxon>
        <taxon>Fungi</taxon>
        <taxon>Dikarya</taxon>
        <taxon>Ascomycota</taxon>
        <taxon>Pezizomycotina</taxon>
        <taxon>Sordariomycetes</taxon>
        <taxon>Hypocreomycetidae</taxon>
        <taxon>Hypocreales</taxon>
        <taxon>Bionectriaceae</taxon>
        <taxon>Clonostachys</taxon>
    </lineage>
</organism>
<comment type="caution">
    <text evidence="2">The sequence shown here is derived from an EMBL/GenBank/DDBJ whole genome shotgun (WGS) entry which is preliminary data.</text>
</comment>
<reference evidence="2" key="1">
    <citation type="submission" date="2021-10" db="EMBL/GenBank/DDBJ databases">
        <authorList>
            <person name="Piombo E."/>
        </authorList>
    </citation>
    <scope>NUCLEOTIDE SEQUENCE</scope>
</reference>
<dbReference type="EMBL" id="CABFOC020000002">
    <property type="protein sequence ID" value="CAH0041380.1"/>
    <property type="molecule type" value="Genomic_DNA"/>
</dbReference>
<feature type="compositionally biased region" description="Basic and acidic residues" evidence="1">
    <location>
        <begin position="30"/>
        <end position="50"/>
    </location>
</feature>